<sequence length="196" mass="23033">MDTVLVPLEVRIDQVRDDYKQKNTIKEFILNNGGCERGGLRHDNQLLICRHIDLVFDSIQSHSRNTCLSIANNWRVEEIIRNKFLMQESQEIDKIFVANVNNMHWILITNINPLDAEYKQRLEQEWFVYDSLNNINNCMATSHIVKLFYPEQNFHKIIMVQVEQQEGTNDCGLFAIAYAQLLANGKDPYNNKFDQR</sequence>
<evidence type="ECO:0000313" key="5">
    <source>
        <dbReference type="EMBL" id="RNA38464.1"/>
    </source>
</evidence>
<dbReference type="OrthoDB" id="5985686at2759"/>
<dbReference type="Pfam" id="PF02902">
    <property type="entry name" value="Peptidase_C48"/>
    <property type="match status" value="1"/>
</dbReference>
<dbReference type="InterPro" id="IPR038765">
    <property type="entry name" value="Papain-like_cys_pep_sf"/>
</dbReference>
<evidence type="ECO:0000259" key="4">
    <source>
        <dbReference type="PROSITE" id="PS50600"/>
    </source>
</evidence>
<keyword evidence="3" id="KW-0378">Hydrolase</keyword>
<name>A0A3M7SRJ9_BRAPC</name>
<proteinExistence type="inferred from homology"/>
<dbReference type="EMBL" id="REGN01000870">
    <property type="protein sequence ID" value="RNA38464.1"/>
    <property type="molecule type" value="Genomic_DNA"/>
</dbReference>
<evidence type="ECO:0000313" key="6">
    <source>
        <dbReference type="Proteomes" id="UP000276133"/>
    </source>
</evidence>
<comment type="caution">
    <text evidence="5">The sequence shown here is derived from an EMBL/GenBank/DDBJ whole genome shotgun (WGS) entry which is preliminary data.</text>
</comment>
<accession>A0A3M7SRJ9</accession>
<dbReference type="InterPro" id="IPR003653">
    <property type="entry name" value="Peptidase_C48_C"/>
</dbReference>
<organism evidence="5 6">
    <name type="scientific">Brachionus plicatilis</name>
    <name type="common">Marine rotifer</name>
    <name type="synonym">Brachionus muelleri</name>
    <dbReference type="NCBI Taxonomy" id="10195"/>
    <lineage>
        <taxon>Eukaryota</taxon>
        <taxon>Metazoa</taxon>
        <taxon>Spiralia</taxon>
        <taxon>Gnathifera</taxon>
        <taxon>Rotifera</taxon>
        <taxon>Eurotatoria</taxon>
        <taxon>Monogononta</taxon>
        <taxon>Pseudotrocha</taxon>
        <taxon>Ploima</taxon>
        <taxon>Brachionidae</taxon>
        <taxon>Brachionus</taxon>
    </lineage>
</organism>
<evidence type="ECO:0000256" key="2">
    <source>
        <dbReference type="ARBA" id="ARBA00022670"/>
    </source>
</evidence>
<dbReference type="SUPFAM" id="SSF54001">
    <property type="entry name" value="Cysteine proteinases"/>
    <property type="match status" value="1"/>
</dbReference>
<gene>
    <name evidence="5" type="ORF">BpHYR1_047572</name>
</gene>
<dbReference type="AlphaFoldDB" id="A0A3M7SRJ9"/>
<comment type="similarity">
    <text evidence="1">Belongs to the peptidase C48 family.</text>
</comment>
<protein>
    <recommendedName>
        <fullName evidence="4">Ubiquitin-like protease family profile domain-containing protein</fullName>
    </recommendedName>
</protein>
<dbReference type="PROSITE" id="PS50600">
    <property type="entry name" value="ULP_PROTEASE"/>
    <property type="match status" value="1"/>
</dbReference>
<dbReference type="Proteomes" id="UP000276133">
    <property type="component" value="Unassembled WGS sequence"/>
</dbReference>
<evidence type="ECO:0000256" key="1">
    <source>
        <dbReference type="ARBA" id="ARBA00005234"/>
    </source>
</evidence>
<feature type="domain" description="Ubiquitin-like protease family profile" evidence="4">
    <location>
        <begin position="8"/>
        <end position="182"/>
    </location>
</feature>
<dbReference type="Gene3D" id="3.40.395.10">
    <property type="entry name" value="Adenoviral Proteinase, Chain A"/>
    <property type="match status" value="1"/>
</dbReference>
<keyword evidence="2" id="KW-0645">Protease</keyword>
<reference evidence="5 6" key="1">
    <citation type="journal article" date="2018" name="Sci. Rep.">
        <title>Genomic signatures of local adaptation to the degree of environmental predictability in rotifers.</title>
        <authorList>
            <person name="Franch-Gras L."/>
            <person name="Hahn C."/>
            <person name="Garcia-Roger E.M."/>
            <person name="Carmona M.J."/>
            <person name="Serra M."/>
            <person name="Gomez A."/>
        </authorList>
    </citation>
    <scope>NUCLEOTIDE SEQUENCE [LARGE SCALE GENOMIC DNA]</scope>
    <source>
        <strain evidence="5">HYR1</strain>
    </source>
</reference>
<dbReference type="GO" id="GO:0008234">
    <property type="term" value="F:cysteine-type peptidase activity"/>
    <property type="evidence" value="ECO:0007669"/>
    <property type="project" value="InterPro"/>
</dbReference>
<dbReference type="GO" id="GO:0006508">
    <property type="term" value="P:proteolysis"/>
    <property type="evidence" value="ECO:0007669"/>
    <property type="project" value="UniProtKB-KW"/>
</dbReference>
<keyword evidence="6" id="KW-1185">Reference proteome</keyword>
<evidence type="ECO:0000256" key="3">
    <source>
        <dbReference type="ARBA" id="ARBA00022801"/>
    </source>
</evidence>